<protein>
    <submittedName>
        <fullName evidence="7">Uncharacterized protein</fullName>
    </submittedName>
</protein>
<evidence type="ECO:0000313" key="8">
    <source>
        <dbReference type="Proteomes" id="UP001430848"/>
    </source>
</evidence>
<dbReference type="InterPro" id="IPR036259">
    <property type="entry name" value="MFS_trans_sf"/>
</dbReference>
<organism evidence="7 8">
    <name type="scientific">Diaporthe eres</name>
    <name type="common">Phomopsis oblonga</name>
    <dbReference type="NCBI Taxonomy" id="83184"/>
    <lineage>
        <taxon>Eukaryota</taxon>
        <taxon>Fungi</taxon>
        <taxon>Dikarya</taxon>
        <taxon>Ascomycota</taxon>
        <taxon>Pezizomycotina</taxon>
        <taxon>Sordariomycetes</taxon>
        <taxon>Sordariomycetidae</taxon>
        <taxon>Diaporthales</taxon>
        <taxon>Diaporthaceae</taxon>
        <taxon>Diaporthe</taxon>
        <taxon>Diaporthe eres species complex</taxon>
    </lineage>
</organism>
<gene>
    <name evidence="7" type="ORF">SLS63_000628</name>
</gene>
<evidence type="ECO:0000256" key="4">
    <source>
        <dbReference type="ARBA" id="ARBA00022989"/>
    </source>
</evidence>
<feature type="transmembrane region" description="Helical" evidence="6">
    <location>
        <begin position="307"/>
        <end position="327"/>
    </location>
</feature>
<keyword evidence="8" id="KW-1185">Reference proteome</keyword>
<keyword evidence="3 6" id="KW-0812">Transmembrane</keyword>
<sequence length="344" mass="38025">MTPSDLAGFYINLIIGIPVAAIIFFMPIPDQIKKPAFRHAFTNGFKVFDVPGFGIFTGAIVMFFLALQFGGNRLAWDSPAIVCLFWASGFVFIGWLVWDYYARNDAMVPYSMMKQRVVWVSCLCMAFQSMPMYSLTVYLPIYFQAVLDRTAFQSGYLFLGTIIPVLLFAVVAGRARAAISAVALGLMSLLMPDSDACMYIGFQIIYGIGRGMSMSTPFVAVQNALPKKLIPAAMSMLMFSGNFSGAVAVVICQTVYTNSLSELIPWYAPDVNPQVVIDAGATKVREVVSSSQLPEVMTAYAKSIDNIWYLDCGLAAVVFIFGWLLGFKDIRQKLENRKSRVSIK</sequence>
<accession>A0ABR1PRM3</accession>
<feature type="transmembrane region" description="Helical" evidence="6">
    <location>
        <begin position="118"/>
        <end position="143"/>
    </location>
</feature>
<evidence type="ECO:0000313" key="7">
    <source>
        <dbReference type="EMBL" id="KAK7743059.1"/>
    </source>
</evidence>
<keyword evidence="5 6" id="KW-0472">Membrane</keyword>
<keyword evidence="4 6" id="KW-1133">Transmembrane helix</keyword>
<evidence type="ECO:0000256" key="5">
    <source>
        <dbReference type="ARBA" id="ARBA00023136"/>
    </source>
</evidence>
<comment type="similarity">
    <text evidence="2">Belongs to the major facilitator superfamily. TCR/Tet family.</text>
</comment>
<dbReference type="PANTHER" id="PTHR23501">
    <property type="entry name" value="MAJOR FACILITATOR SUPERFAMILY"/>
    <property type="match status" value="1"/>
</dbReference>
<reference evidence="7 8" key="1">
    <citation type="submission" date="2024-02" db="EMBL/GenBank/DDBJ databases">
        <title>De novo assembly and annotation of 12 fungi associated with fruit tree decline syndrome in Ontario, Canada.</title>
        <authorList>
            <person name="Sulman M."/>
            <person name="Ellouze W."/>
            <person name="Ilyukhin E."/>
        </authorList>
    </citation>
    <scope>NUCLEOTIDE SEQUENCE [LARGE SCALE GENOMIC DNA]</scope>
    <source>
        <strain evidence="7 8">M169</strain>
    </source>
</reference>
<dbReference type="Gene3D" id="1.20.1250.20">
    <property type="entry name" value="MFS general substrate transporter like domains"/>
    <property type="match status" value="1"/>
</dbReference>
<feature type="transmembrane region" description="Helical" evidence="6">
    <location>
        <begin position="155"/>
        <end position="175"/>
    </location>
</feature>
<feature type="transmembrane region" description="Helical" evidence="6">
    <location>
        <begin position="229"/>
        <end position="256"/>
    </location>
</feature>
<dbReference type="Proteomes" id="UP001430848">
    <property type="component" value="Unassembled WGS sequence"/>
</dbReference>
<evidence type="ECO:0000256" key="3">
    <source>
        <dbReference type="ARBA" id="ARBA00022692"/>
    </source>
</evidence>
<feature type="transmembrane region" description="Helical" evidence="6">
    <location>
        <begin position="79"/>
        <end position="98"/>
    </location>
</feature>
<feature type="transmembrane region" description="Helical" evidence="6">
    <location>
        <begin position="7"/>
        <end position="28"/>
    </location>
</feature>
<evidence type="ECO:0000256" key="6">
    <source>
        <dbReference type="SAM" id="Phobius"/>
    </source>
</evidence>
<dbReference type="SUPFAM" id="SSF103473">
    <property type="entry name" value="MFS general substrate transporter"/>
    <property type="match status" value="1"/>
</dbReference>
<proteinExistence type="inferred from homology"/>
<evidence type="ECO:0000256" key="1">
    <source>
        <dbReference type="ARBA" id="ARBA00004141"/>
    </source>
</evidence>
<dbReference type="PANTHER" id="PTHR23501:SF193">
    <property type="entry name" value="MULTIDRUG TRANSPORTER, PUTATIVE (AFU_ORTHOLOGUE AFUA_8G00940)-RELATED"/>
    <property type="match status" value="1"/>
</dbReference>
<comment type="caution">
    <text evidence="7">The sequence shown here is derived from an EMBL/GenBank/DDBJ whole genome shotgun (WGS) entry which is preliminary data.</text>
</comment>
<name>A0ABR1PRM3_DIAER</name>
<comment type="subcellular location">
    <subcellularLocation>
        <location evidence="1">Membrane</location>
        <topology evidence="1">Multi-pass membrane protein</topology>
    </subcellularLocation>
</comment>
<dbReference type="EMBL" id="JAKNSF020000001">
    <property type="protein sequence ID" value="KAK7743059.1"/>
    <property type="molecule type" value="Genomic_DNA"/>
</dbReference>
<feature type="transmembrane region" description="Helical" evidence="6">
    <location>
        <begin position="48"/>
        <end position="67"/>
    </location>
</feature>
<evidence type="ECO:0000256" key="2">
    <source>
        <dbReference type="ARBA" id="ARBA00007520"/>
    </source>
</evidence>